<evidence type="ECO:0000313" key="2">
    <source>
        <dbReference type="Proteomes" id="UP001454036"/>
    </source>
</evidence>
<evidence type="ECO:0000313" key="1">
    <source>
        <dbReference type="EMBL" id="GAA0147519.1"/>
    </source>
</evidence>
<keyword evidence="2" id="KW-1185">Reference proteome</keyword>
<dbReference type="Proteomes" id="UP001454036">
    <property type="component" value="Unassembled WGS sequence"/>
</dbReference>
<name>A0AAV3P7D1_LITER</name>
<organism evidence="1 2">
    <name type="scientific">Lithospermum erythrorhizon</name>
    <name type="common">Purple gromwell</name>
    <name type="synonym">Lithospermum officinale var. erythrorhizon</name>
    <dbReference type="NCBI Taxonomy" id="34254"/>
    <lineage>
        <taxon>Eukaryota</taxon>
        <taxon>Viridiplantae</taxon>
        <taxon>Streptophyta</taxon>
        <taxon>Embryophyta</taxon>
        <taxon>Tracheophyta</taxon>
        <taxon>Spermatophyta</taxon>
        <taxon>Magnoliopsida</taxon>
        <taxon>eudicotyledons</taxon>
        <taxon>Gunneridae</taxon>
        <taxon>Pentapetalae</taxon>
        <taxon>asterids</taxon>
        <taxon>lamiids</taxon>
        <taxon>Boraginales</taxon>
        <taxon>Boraginaceae</taxon>
        <taxon>Boraginoideae</taxon>
        <taxon>Lithospermeae</taxon>
        <taxon>Lithospermum</taxon>
    </lineage>
</organism>
<comment type="caution">
    <text evidence="1">The sequence shown here is derived from an EMBL/GenBank/DDBJ whole genome shotgun (WGS) entry which is preliminary data.</text>
</comment>
<dbReference type="EMBL" id="BAABME010001094">
    <property type="protein sequence ID" value="GAA0147519.1"/>
    <property type="molecule type" value="Genomic_DNA"/>
</dbReference>
<accession>A0AAV3P7D1</accession>
<reference evidence="1 2" key="1">
    <citation type="submission" date="2024-01" db="EMBL/GenBank/DDBJ databases">
        <title>The complete chloroplast genome sequence of Lithospermum erythrorhizon: insights into the phylogenetic relationship among Boraginaceae species and the maternal lineages of purple gromwells.</title>
        <authorList>
            <person name="Okada T."/>
            <person name="Watanabe K."/>
        </authorList>
    </citation>
    <scope>NUCLEOTIDE SEQUENCE [LARGE SCALE GENOMIC DNA]</scope>
</reference>
<sequence length="126" mass="15232">MVIWFSLWIRMRPLNSLRLLSRKKAQNQRNQIRQAGYEDEKLDEAKERLDEKLNNPLWKSQNKRVLKGMRRTETCKCFWIEEEEWMVEEVQLDIKMEMEIITKRRMCGLLATLQGRPNLNAIAMYS</sequence>
<protein>
    <submittedName>
        <fullName evidence="1">Uncharacterized protein</fullName>
    </submittedName>
</protein>
<dbReference type="AlphaFoldDB" id="A0AAV3P7D1"/>
<gene>
    <name evidence="1" type="ORF">LIER_07200</name>
</gene>
<proteinExistence type="predicted"/>